<dbReference type="Proteomes" id="UP001642260">
    <property type="component" value="Unassembled WGS sequence"/>
</dbReference>
<protein>
    <recommendedName>
        <fullName evidence="2">Histone H2A C-terminal domain-containing protein</fullName>
    </recommendedName>
</protein>
<comment type="caution">
    <text evidence="3">The sequence shown here is derived from an EMBL/GenBank/DDBJ whole genome shotgun (WGS) entry which is preliminary data.</text>
</comment>
<dbReference type="InterPro" id="IPR002119">
    <property type="entry name" value="Histone_H2A"/>
</dbReference>
<dbReference type="EMBL" id="CAKOAT010052933">
    <property type="protein sequence ID" value="CAH8299858.1"/>
    <property type="molecule type" value="Genomic_DNA"/>
</dbReference>
<proteinExistence type="predicted"/>
<feature type="domain" description="Histone H2A C-terminal" evidence="2">
    <location>
        <begin position="14"/>
        <end position="47"/>
    </location>
</feature>
<name>A0ABC8IUB7_ERUVS</name>
<dbReference type="Pfam" id="PF16211">
    <property type="entry name" value="Histone_H2A_C"/>
    <property type="match status" value="1"/>
</dbReference>
<dbReference type="PRINTS" id="PR00620">
    <property type="entry name" value="HISTONEH2A"/>
</dbReference>
<dbReference type="InterPro" id="IPR032454">
    <property type="entry name" value="Histone_H2A_C"/>
</dbReference>
<feature type="compositionally biased region" description="Basic and acidic residues" evidence="1">
    <location>
        <begin position="50"/>
        <end position="64"/>
    </location>
</feature>
<feature type="region of interest" description="Disordered" evidence="1">
    <location>
        <begin position="38"/>
        <end position="64"/>
    </location>
</feature>
<keyword evidence="4" id="KW-1185">Reference proteome</keyword>
<evidence type="ECO:0000313" key="4">
    <source>
        <dbReference type="Proteomes" id="UP001642260"/>
    </source>
</evidence>
<evidence type="ECO:0000256" key="1">
    <source>
        <dbReference type="SAM" id="MobiDB-lite"/>
    </source>
</evidence>
<dbReference type="AlphaFoldDB" id="A0ABC8IUB7"/>
<organism evidence="3 4">
    <name type="scientific">Eruca vesicaria subsp. sativa</name>
    <name type="common">Garden rocket</name>
    <name type="synonym">Eruca sativa</name>
    <dbReference type="NCBI Taxonomy" id="29727"/>
    <lineage>
        <taxon>Eukaryota</taxon>
        <taxon>Viridiplantae</taxon>
        <taxon>Streptophyta</taxon>
        <taxon>Embryophyta</taxon>
        <taxon>Tracheophyta</taxon>
        <taxon>Spermatophyta</taxon>
        <taxon>Magnoliopsida</taxon>
        <taxon>eudicotyledons</taxon>
        <taxon>Gunneridae</taxon>
        <taxon>Pentapetalae</taxon>
        <taxon>rosids</taxon>
        <taxon>malvids</taxon>
        <taxon>Brassicales</taxon>
        <taxon>Brassicaceae</taxon>
        <taxon>Brassiceae</taxon>
        <taxon>Eruca</taxon>
    </lineage>
</organism>
<gene>
    <name evidence="3" type="ORF">ERUC_LOCUS2638</name>
</gene>
<accession>A0ABC8IUB7</accession>
<dbReference type="InterPro" id="IPR009072">
    <property type="entry name" value="Histone-fold"/>
</dbReference>
<reference evidence="3 4" key="1">
    <citation type="submission" date="2022-03" db="EMBL/GenBank/DDBJ databases">
        <authorList>
            <person name="Macdonald S."/>
            <person name="Ahmed S."/>
            <person name="Newling K."/>
        </authorList>
    </citation>
    <scope>NUCLEOTIDE SEQUENCE [LARGE SCALE GENOMIC DNA]</scope>
</reference>
<sequence length="64" mass="6692">MDSQAASKKPANDEELEKFLHGVTIASVDVLPNINTVLLPKGADGSSSQTEKDSPAEKSPKKAA</sequence>
<evidence type="ECO:0000259" key="2">
    <source>
        <dbReference type="Pfam" id="PF16211"/>
    </source>
</evidence>
<evidence type="ECO:0000313" key="3">
    <source>
        <dbReference type="EMBL" id="CAH8299858.1"/>
    </source>
</evidence>
<dbReference type="Gene3D" id="1.10.20.10">
    <property type="entry name" value="Histone, subunit A"/>
    <property type="match status" value="1"/>
</dbReference>